<evidence type="ECO:0000259" key="14">
    <source>
        <dbReference type="Pfam" id="PF13023"/>
    </source>
</evidence>
<comment type="similarity">
    <text evidence="6">Belongs to the HDDC2 family.</text>
</comment>
<gene>
    <name evidence="16" type="primary">LOC117650046</name>
</gene>
<proteinExistence type="inferred from homology"/>
<dbReference type="GeneID" id="117650046"/>
<sequence length="205" mass="23109">MSGDMEGTESSTKMLDFLLLVGKLKHVKRTGWLLRNVPDPECVAGHMHRMSIIPLLLDTSKSSLDKVKCMKLALIHDLAECIVGDITPHCGIDPDEKHRREDDAMKTLCDLAGINGAELYSLYKEYEAKSTPEAKFVKELDNFDMILEAYSYEQAQNQPGQLQEFFDSTKEKFSHPLVLSLVKELNRRRSAVSPPENSDAPQTIK</sequence>
<feature type="domain" description="HD" evidence="14">
    <location>
        <begin position="21"/>
        <end position="174"/>
    </location>
</feature>
<evidence type="ECO:0000256" key="1">
    <source>
        <dbReference type="ARBA" id="ARBA00001638"/>
    </source>
</evidence>
<evidence type="ECO:0000256" key="13">
    <source>
        <dbReference type="ARBA" id="ARBA00032735"/>
    </source>
</evidence>
<dbReference type="GO" id="GO:0005737">
    <property type="term" value="C:cytoplasm"/>
    <property type="evidence" value="ECO:0007669"/>
    <property type="project" value="TreeGrafter"/>
</dbReference>
<dbReference type="PANTHER" id="PTHR11845">
    <property type="entry name" value="5'-DEOXYNUCLEOTIDASE HDDC2"/>
    <property type="match status" value="1"/>
</dbReference>
<dbReference type="InterPro" id="IPR006674">
    <property type="entry name" value="HD_domain"/>
</dbReference>
<dbReference type="RefSeq" id="XP_034249202.1">
    <property type="nucleotide sequence ID" value="XM_034393311.1"/>
</dbReference>
<dbReference type="OrthoDB" id="10254258at2759"/>
<evidence type="ECO:0000256" key="6">
    <source>
        <dbReference type="ARBA" id="ARBA00009999"/>
    </source>
</evidence>
<dbReference type="FunFam" id="1.10.3210.10:FF:000011">
    <property type="entry name" value="HD domain-containing protein 2"/>
    <property type="match status" value="1"/>
</dbReference>
<evidence type="ECO:0000256" key="7">
    <source>
        <dbReference type="ARBA" id="ARBA00011738"/>
    </source>
</evidence>
<evidence type="ECO:0000256" key="10">
    <source>
        <dbReference type="ARBA" id="ARBA00022723"/>
    </source>
</evidence>
<dbReference type="Proteomes" id="UP000515158">
    <property type="component" value="Unplaced"/>
</dbReference>
<comment type="cofactor">
    <cofactor evidence="2">
        <name>Mn(2+)</name>
        <dbReference type="ChEBI" id="CHEBI:29035"/>
    </cofactor>
</comment>
<accession>A0A6P8ZV56</accession>
<dbReference type="Pfam" id="PF13023">
    <property type="entry name" value="HD_3"/>
    <property type="match status" value="1"/>
</dbReference>
<evidence type="ECO:0000256" key="4">
    <source>
        <dbReference type="ARBA" id="ARBA00001946"/>
    </source>
</evidence>
<dbReference type="SUPFAM" id="SSF109604">
    <property type="entry name" value="HD-domain/PDEase-like"/>
    <property type="match status" value="1"/>
</dbReference>
<keyword evidence="10" id="KW-0479">Metal-binding</keyword>
<evidence type="ECO:0000313" key="16">
    <source>
        <dbReference type="RefSeq" id="XP_034249202.1"/>
    </source>
</evidence>
<dbReference type="Gene3D" id="1.10.3210.10">
    <property type="entry name" value="Hypothetical protein af1432"/>
    <property type="match status" value="1"/>
</dbReference>
<dbReference type="KEGG" id="tpal:117650046"/>
<comment type="subunit">
    <text evidence="7">Homodimer.</text>
</comment>
<keyword evidence="11" id="KW-0378">Hydrolase</keyword>
<evidence type="ECO:0000256" key="11">
    <source>
        <dbReference type="ARBA" id="ARBA00022801"/>
    </source>
</evidence>
<dbReference type="GO" id="GO:0002953">
    <property type="term" value="F:5'-deoxynucleotidase activity"/>
    <property type="evidence" value="ECO:0007669"/>
    <property type="project" value="UniProtKB-EC"/>
</dbReference>
<organism evidence="16">
    <name type="scientific">Thrips palmi</name>
    <name type="common">Melon thrips</name>
    <dbReference type="NCBI Taxonomy" id="161013"/>
    <lineage>
        <taxon>Eukaryota</taxon>
        <taxon>Metazoa</taxon>
        <taxon>Ecdysozoa</taxon>
        <taxon>Arthropoda</taxon>
        <taxon>Hexapoda</taxon>
        <taxon>Insecta</taxon>
        <taxon>Pterygota</taxon>
        <taxon>Neoptera</taxon>
        <taxon>Paraneoptera</taxon>
        <taxon>Thysanoptera</taxon>
        <taxon>Terebrantia</taxon>
        <taxon>Thripoidea</taxon>
        <taxon>Thripidae</taxon>
        <taxon>Thrips</taxon>
    </lineage>
</organism>
<dbReference type="GO" id="GO:0046872">
    <property type="term" value="F:metal ion binding"/>
    <property type="evidence" value="ECO:0007669"/>
    <property type="project" value="UniProtKB-KW"/>
</dbReference>
<dbReference type="InParanoid" id="A0A6P8ZV56"/>
<comment type="function">
    <text evidence="5">Catalyzes the dephosphorylation of the nucleoside 5'-monophosphates deoxyadenosine monophosphate (dAMP), deoxycytidine monophosphate (dCMP), deoxyguanosine monophosphate (dGMP) and deoxythymidine monophosphate (dTMP).</text>
</comment>
<dbReference type="GO" id="GO:0009159">
    <property type="term" value="P:deoxyribonucleoside monophosphate catabolic process"/>
    <property type="evidence" value="ECO:0007669"/>
    <property type="project" value="UniProtKB-ARBA"/>
</dbReference>
<protein>
    <recommendedName>
        <fullName evidence="9">5'-deoxynucleotidase HDDC2</fullName>
        <ecNumber evidence="8">3.1.3.89</ecNumber>
    </recommendedName>
    <alternativeName>
        <fullName evidence="13">HD domain-containing protein 2</fullName>
    </alternativeName>
</protein>
<keyword evidence="15" id="KW-1185">Reference proteome</keyword>
<evidence type="ECO:0000256" key="3">
    <source>
        <dbReference type="ARBA" id="ARBA00001941"/>
    </source>
</evidence>
<evidence type="ECO:0000256" key="9">
    <source>
        <dbReference type="ARBA" id="ARBA00015933"/>
    </source>
</evidence>
<comment type="catalytic activity">
    <reaction evidence="1">
        <text>a 2'-deoxyribonucleoside 5'-phosphate + H2O = a 2'-deoxyribonucleoside + phosphate</text>
        <dbReference type="Rhea" id="RHEA:36167"/>
        <dbReference type="ChEBI" id="CHEBI:15377"/>
        <dbReference type="ChEBI" id="CHEBI:18274"/>
        <dbReference type="ChEBI" id="CHEBI:43474"/>
        <dbReference type="ChEBI" id="CHEBI:65317"/>
        <dbReference type="EC" id="3.1.3.89"/>
    </reaction>
</comment>
<comment type="cofactor">
    <cofactor evidence="3">
        <name>Co(2+)</name>
        <dbReference type="ChEBI" id="CHEBI:48828"/>
    </cofactor>
</comment>
<dbReference type="AlphaFoldDB" id="A0A6P8ZV56"/>
<evidence type="ECO:0000256" key="12">
    <source>
        <dbReference type="ARBA" id="ARBA00022842"/>
    </source>
</evidence>
<dbReference type="PANTHER" id="PTHR11845:SF13">
    <property type="entry name" value="5'-DEOXYNUCLEOTIDASE HDDC2"/>
    <property type="match status" value="1"/>
</dbReference>
<evidence type="ECO:0000256" key="2">
    <source>
        <dbReference type="ARBA" id="ARBA00001936"/>
    </source>
</evidence>
<evidence type="ECO:0000256" key="8">
    <source>
        <dbReference type="ARBA" id="ARBA00012964"/>
    </source>
</evidence>
<reference evidence="16" key="1">
    <citation type="submission" date="2025-08" db="UniProtKB">
        <authorList>
            <consortium name="RefSeq"/>
        </authorList>
    </citation>
    <scope>IDENTIFICATION</scope>
    <source>
        <tissue evidence="16">Total insect</tissue>
    </source>
</reference>
<dbReference type="EC" id="3.1.3.89" evidence="8"/>
<name>A0A6P8ZV56_THRPL</name>
<dbReference type="InterPro" id="IPR039356">
    <property type="entry name" value="YfbR/HDDC2"/>
</dbReference>
<evidence type="ECO:0000313" key="15">
    <source>
        <dbReference type="Proteomes" id="UP000515158"/>
    </source>
</evidence>
<comment type="cofactor">
    <cofactor evidence="4">
        <name>Mg(2+)</name>
        <dbReference type="ChEBI" id="CHEBI:18420"/>
    </cofactor>
</comment>
<keyword evidence="12" id="KW-0460">Magnesium</keyword>
<evidence type="ECO:0000256" key="5">
    <source>
        <dbReference type="ARBA" id="ARBA00004074"/>
    </source>
</evidence>